<dbReference type="EMBL" id="CP040908">
    <property type="protein sequence ID" value="QLL58675.1"/>
    <property type="molecule type" value="Genomic_DNA"/>
</dbReference>
<accession>A0A7H9DUD2</accession>
<evidence type="ECO:0000313" key="1">
    <source>
        <dbReference type="EMBL" id="QLL58675.1"/>
    </source>
</evidence>
<dbReference type="GeneID" id="78402094"/>
<dbReference type="KEGG" id="efal:FH779_11510"/>
<protein>
    <recommendedName>
        <fullName evidence="3">Lipoprotein</fullName>
    </recommendedName>
</protein>
<dbReference type="RefSeq" id="WP_180904789.1">
    <property type="nucleotide sequence ID" value="NZ_CP040908.1"/>
</dbReference>
<organism evidence="1 2">
    <name type="scientific">Empedobacter falsenii</name>
    <dbReference type="NCBI Taxonomy" id="343874"/>
    <lineage>
        <taxon>Bacteria</taxon>
        <taxon>Pseudomonadati</taxon>
        <taxon>Bacteroidota</taxon>
        <taxon>Flavobacteriia</taxon>
        <taxon>Flavobacteriales</taxon>
        <taxon>Weeksellaceae</taxon>
        <taxon>Empedobacter</taxon>
    </lineage>
</organism>
<evidence type="ECO:0008006" key="3">
    <source>
        <dbReference type="Google" id="ProtNLM"/>
    </source>
</evidence>
<dbReference type="AlphaFoldDB" id="A0A7H9DUD2"/>
<name>A0A7H9DUD2_9FLAO</name>
<sequence length="226" mass="27066">MKSIVYFLLLGFGLLSCKRELSQEERDKLHQDSINQKILAMGMNADSSFSYRKYNKALNDYYSKDSLIPEPSFDFAEDQFIFYNDTLIYYYNNEFPYDDFCGTPSFQAERNKEIYEEFKVKKKDLILIKSDTIIDFIKRIEQKTEKDKRIPKSIIIGINKDSIKSKELQKLRKYLINTDFRYVFRPLSTRERLVADAKFNNTSEDFSKINWDSAYHEDYKKFYPKN</sequence>
<dbReference type="Proteomes" id="UP000510643">
    <property type="component" value="Chromosome"/>
</dbReference>
<gene>
    <name evidence="1" type="ORF">FH779_11510</name>
</gene>
<evidence type="ECO:0000313" key="2">
    <source>
        <dbReference type="Proteomes" id="UP000510643"/>
    </source>
</evidence>
<proteinExistence type="predicted"/>
<reference evidence="1 2" key="1">
    <citation type="submission" date="2019-06" db="EMBL/GenBank/DDBJ databases">
        <title>Emergence of pandrug resistant Empedobacter falsenii in China.</title>
        <authorList>
            <person name="Dong N."/>
            <person name="Chen S."/>
            <person name="Zhang R."/>
        </authorList>
    </citation>
    <scope>NUCLEOTIDE SEQUENCE [LARGE SCALE GENOMIC DNA]</scope>
    <source>
        <strain evidence="1 2">1681-1</strain>
    </source>
</reference>
<keyword evidence="2" id="KW-1185">Reference proteome</keyword>
<dbReference type="PROSITE" id="PS51257">
    <property type="entry name" value="PROKAR_LIPOPROTEIN"/>
    <property type="match status" value="1"/>
</dbReference>